<dbReference type="SUPFAM" id="SSF47384">
    <property type="entry name" value="Homodimeric domain of signal transducing histidine kinase"/>
    <property type="match status" value="1"/>
</dbReference>
<dbReference type="InterPro" id="IPR003594">
    <property type="entry name" value="HATPase_dom"/>
</dbReference>
<evidence type="ECO:0000259" key="13">
    <source>
        <dbReference type="PROSITE" id="PS50109"/>
    </source>
</evidence>
<dbReference type="InterPro" id="IPR029016">
    <property type="entry name" value="GAF-like_dom_sf"/>
</dbReference>
<dbReference type="AlphaFoldDB" id="A0A6J4NZL0"/>
<dbReference type="GO" id="GO:0005886">
    <property type="term" value="C:plasma membrane"/>
    <property type="evidence" value="ECO:0007669"/>
    <property type="project" value="UniProtKB-SubCell"/>
</dbReference>
<dbReference type="InterPro" id="IPR003661">
    <property type="entry name" value="HisK_dim/P_dom"/>
</dbReference>
<dbReference type="PANTHER" id="PTHR43547:SF2">
    <property type="entry name" value="HYBRID SIGNAL TRANSDUCTION HISTIDINE KINASE C"/>
    <property type="match status" value="1"/>
</dbReference>
<dbReference type="InterPro" id="IPR003018">
    <property type="entry name" value="GAF"/>
</dbReference>
<dbReference type="SMART" id="SM00065">
    <property type="entry name" value="GAF"/>
    <property type="match status" value="1"/>
</dbReference>
<evidence type="ECO:0000256" key="8">
    <source>
        <dbReference type="ARBA" id="ARBA00022777"/>
    </source>
</evidence>
<dbReference type="InterPro" id="IPR036097">
    <property type="entry name" value="HisK_dim/P_sf"/>
</dbReference>
<feature type="non-terminal residue" evidence="14">
    <location>
        <position position="611"/>
    </location>
</feature>
<dbReference type="InterPro" id="IPR036890">
    <property type="entry name" value="HATPase_C_sf"/>
</dbReference>
<dbReference type="InterPro" id="IPR004358">
    <property type="entry name" value="Sig_transdc_His_kin-like_C"/>
</dbReference>
<evidence type="ECO:0000256" key="9">
    <source>
        <dbReference type="ARBA" id="ARBA00022840"/>
    </source>
</evidence>
<evidence type="ECO:0000256" key="2">
    <source>
        <dbReference type="ARBA" id="ARBA00004236"/>
    </source>
</evidence>
<dbReference type="PANTHER" id="PTHR43547">
    <property type="entry name" value="TWO-COMPONENT HISTIDINE KINASE"/>
    <property type="match status" value="1"/>
</dbReference>
<feature type="region of interest" description="Disordered" evidence="12">
    <location>
        <begin position="566"/>
        <end position="611"/>
    </location>
</feature>
<dbReference type="SMART" id="SM00387">
    <property type="entry name" value="HATPase_c"/>
    <property type="match status" value="1"/>
</dbReference>
<dbReference type="SMART" id="SM00388">
    <property type="entry name" value="HisKA"/>
    <property type="match status" value="1"/>
</dbReference>
<dbReference type="CDD" id="cd16922">
    <property type="entry name" value="HATPase_EvgS-ArcB-TorS-like"/>
    <property type="match status" value="1"/>
</dbReference>
<organism evidence="14">
    <name type="scientific">uncultured Quadrisphaera sp</name>
    <dbReference type="NCBI Taxonomy" id="904978"/>
    <lineage>
        <taxon>Bacteria</taxon>
        <taxon>Bacillati</taxon>
        <taxon>Actinomycetota</taxon>
        <taxon>Actinomycetes</taxon>
        <taxon>Kineosporiales</taxon>
        <taxon>Kineosporiaceae</taxon>
        <taxon>Quadrisphaera</taxon>
        <taxon>environmental samples</taxon>
    </lineage>
</organism>
<evidence type="ECO:0000313" key="14">
    <source>
        <dbReference type="EMBL" id="CAA9396855.1"/>
    </source>
</evidence>
<evidence type="ECO:0000256" key="6">
    <source>
        <dbReference type="ARBA" id="ARBA00022679"/>
    </source>
</evidence>
<keyword evidence="8 14" id="KW-0418">Kinase</keyword>
<evidence type="ECO:0000256" key="12">
    <source>
        <dbReference type="SAM" id="MobiDB-lite"/>
    </source>
</evidence>
<reference evidence="14" key="1">
    <citation type="submission" date="2020-02" db="EMBL/GenBank/DDBJ databases">
        <authorList>
            <person name="Meier V. D."/>
        </authorList>
    </citation>
    <scope>NUCLEOTIDE SEQUENCE</scope>
    <source>
        <strain evidence="14">AVDCRST_MAG35</strain>
    </source>
</reference>
<name>A0A6J4NZL0_9ACTN</name>
<evidence type="ECO:0000256" key="5">
    <source>
        <dbReference type="ARBA" id="ARBA00022553"/>
    </source>
</evidence>
<comment type="catalytic activity">
    <reaction evidence="1">
        <text>ATP + protein L-histidine = ADP + protein N-phospho-L-histidine.</text>
        <dbReference type="EC" id="2.7.13.3"/>
    </reaction>
</comment>
<sequence>MRPVTGAHPLFDRSTAAGRLMAGLDWGATPVGAPEGWPQSLRGAVRTVLSSRYPMLLLWGEQYTQLYNDAYSALIGDQHPAAMGGDVRVTLAEGWPVLGPLITEAVDTGVASWVPALQLLLERAGYREEAYFSVSHAPARDDQGVTRGVLTVCSEVTEQVVGQRRLQLLRDLSVLDVGTPSVERTCAALVAAVAEHPLDVPFAGLYLRSGSDLRRAASSVADLPEAVAATGDDDWGLARAAAGSGPAASASAARLEVPGGPWGDRVREALALPLPSADRHQPLGVLLVGVSPNRALDDEYRSFLGLLAQQVSVAVRNARTYEDERARAQALAELDRVKTSFFTNVSHEFRTPLTLMLGPLDDALADDAAPLPPVQRERVETAVRGSRRLLKLVNNLMTFSSLEAGRTVARRAEVDLARLTEDVASSFRAAVERAGLRLDVSCPPLPRAVALDPEHWQQVVGNLLSNALKFTFVGGIAVRLASDAAEVRLEVEDTGVGIPEAELPRLFDRFHRVVGSRSRSQEGTGIGLAVVRELAQLQGGSVQVGSEVGTGTRFVVRLPWTALDGPAGGPAGADPARADGGGPAGSVRAAVEEATSWTAPVARPAPAAPAG</sequence>
<dbReference type="EMBL" id="CADCUY010000142">
    <property type="protein sequence ID" value="CAA9396855.1"/>
    <property type="molecule type" value="Genomic_DNA"/>
</dbReference>
<dbReference type="GO" id="GO:0005524">
    <property type="term" value="F:ATP binding"/>
    <property type="evidence" value="ECO:0007669"/>
    <property type="project" value="UniProtKB-KW"/>
</dbReference>
<keyword evidence="9" id="KW-0067">ATP-binding</keyword>
<keyword evidence="6" id="KW-0808">Transferase</keyword>
<dbReference type="PRINTS" id="PR00344">
    <property type="entry name" value="BCTRLSENSOR"/>
</dbReference>
<protein>
    <recommendedName>
        <fullName evidence="3">histidine kinase</fullName>
        <ecNumber evidence="3">2.7.13.3</ecNumber>
    </recommendedName>
</protein>
<keyword evidence="10" id="KW-0902">Two-component regulatory system</keyword>
<dbReference type="Gene3D" id="3.30.450.40">
    <property type="match status" value="1"/>
</dbReference>
<evidence type="ECO:0000256" key="10">
    <source>
        <dbReference type="ARBA" id="ARBA00023012"/>
    </source>
</evidence>
<dbReference type="PROSITE" id="PS50109">
    <property type="entry name" value="HIS_KIN"/>
    <property type="match status" value="1"/>
</dbReference>
<accession>A0A6J4NZL0</accession>
<dbReference type="EC" id="2.7.13.3" evidence="3"/>
<dbReference type="FunFam" id="3.30.565.10:FF:000023">
    <property type="entry name" value="PAS domain-containing sensor histidine kinase"/>
    <property type="match status" value="1"/>
</dbReference>
<feature type="compositionally biased region" description="Low complexity" evidence="12">
    <location>
        <begin position="599"/>
        <end position="611"/>
    </location>
</feature>
<evidence type="ECO:0000256" key="1">
    <source>
        <dbReference type="ARBA" id="ARBA00000085"/>
    </source>
</evidence>
<dbReference type="GO" id="GO:0000155">
    <property type="term" value="F:phosphorelay sensor kinase activity"/>
    <property type="evidence" value="ECO:0007669"/>
    <property type="project" value="InterPro"/>
</dbReference>
<evidence type="ECO:0000256" key="3">
    <source>
        <dbReference type="ARBA" id="ARBA00012438"/>
    </source>
</evidence>
<dbReference type="CDD" id="cd00082">
    <property type="entry name" value="HisKA"/>
    <property type="match status" value="1"/>
</dbReference>
<keyword evidence="7" id="KW-0547">Nucleotide-binding</keyword>
<feature type="domain" description="Histidine kinase" evidence="13">
    <location>
        <begin position="344"/>
        <end position="562"/>
    </location>
</feature>
<dbReference type="Gene3D" id="3.30.450.20">
    <property type="entry name" value="PAS domain"/>
    <property type="match status" value="1"/>
</dbReference>
<gene>
    <name evidence="14" type="ORF">AVDCRST_MAG35-689</name>
</gene>
<proteinExistence type="predicted"/>
<dbReference type="Gene3D" id="3.30.565.10">
    <property type="entry name" value="Histidine kinase-like ATPase, C-terminal domain"/>
    <property type="match status" value="1"/>
</dbReference>
<dbReference type="Pfam" id="PF02518">
    <property type="entry name" value="HATPase_c"/>
    <property type="match status" value="1"/>
</dbReference>
<dbReference type="Gene3D" id="1.10.287.130">
    <property type="match status" value="1"/>
</dbReference>
<evidence type="ECO:0000256" key="7">
    <source>
        <dbReference type="ARBA" id="ARBA00022741"/>
    </source>
</evidence>
<dbReference type="SUPFAM" id="SSF55781">
    <property type="entry name" value="GAF domain-like"/>
    <property type="match status" value="1"/>
</dbReference>
<dbReference type="Pfam" id="PF00512">
    <property type="entry name" value="HisKA"/>
    <property type="match status" value="1"/>
</dbReference>
<evidence type="ECO:0000256" key="4">
    <source>
        <dbReference type="ARBA" id="ARBA00022475"/>
    </source>
</evidence>
<dbReference type="SUPFAM" id="SSF55874">
    <property type="entry name" value="ATPase domain of HSP90 chaperone/DNA topoisomerase II/histidine kinase"/>
    <property type="match status" value="1"/>
</dbReference>
<keyword evidence="11" id="KW-0472">Membrane</keyword>
<comment type="subcellular location">
    <subcellularLocation>
        <location evidence="2">Cell membrane</location>
    </subcellularLocation>
</comment>
<keyword evidence="5" id="KW-0597">Phosphoprotein</keyword>
<evidence type="ECO:0000256" key="11">
    <source>
        <dbReference type="ARBA" id="ARBA00023136"/>
    </source>
</evidence>
<dbReference type="InterPro" id="IPR005467">
    <property type="entry name" value="His_kinase_dom"/>
</dbReference>
<keyword evidence="4" id="KW-1003">Cell membrane</keyword>